<dbReference type="Pfam" id="PF01497">
    <property type="entry name" value="Peripla_BP_2"/>
    <property type="match status" value="1"/>
</dbReference>
<accession>A0A363UM25</accession>
<gene>
    <name evidence="2" type="ORF">DEH80_06505</name>
</gene>
<dbReference type="SUPFAM" id="SSF53807">
    <property type="entry name" value="Helical backbone' metal receptor"/>
    <property type="match status" value="1"/>
</dbReference>
<keyword evidence="3" id="KW-1185">Reference proteome</keyword>
<dbReference type="PROSITE" id="PS50983">
    <property type="entry name" value="FE_B12_PBP"/>
    <property type="match status" value="1"/>
</dbReference>
<dbReference type="Gene3D" id="3.40.50.1980">
    <property type="entry name" value="Nitrogenase molybdenum iron protein domain"/>
    <property type="match status" value="2"/>
</dbReference>
<evidence type="ECO:0000313" key="2">
    <source>
        <dbReference type="EMBL" id="PWN56479.1"/>
    </source>
</evidence>
<proteinExistence type="predicted"/>
<dbReference type="EMBL" id="QEQK01000005">
    <property type="protein sequence ID" value="PWN56479.1"/>
    <property type="molecule type" value="Genomic_DNA"/>
</dbReference>
<sequence length="308" mass="31972">MRTIRIYKSKSMNPSSLLLLRRRRLRLPPDRWMLALLAVVLCITALGHAPPASAAGTRLVTIGGAVTETVFALGAGSQVVAVDTSSTYPDAAQQRPKVGYARTLAAEGILAMRPDVVLAAAHAGPETVFTQLAAAGIEVIRVADPRSPDQALQMIDQLAEVLGRPDAGAQLRSRLQQQLDRLGATAFPAERGLVVMGGQGGQLLVAGQTTAADAMLGLVGLPNAAAALPGYRPVGDEGLLTMTPTIVIVPDHALAALGGLEGLRSRPALVGLDGSRFIVMESLLLLGMGPRLGEAVQSLAAAITRTQP</sequence>
<evidence type="ECO:0000259" key="1">
    <source>
        <dbReference type="PROSITE" id="PS50983"/>
    </source>
</evidence>
<comment type="caution">
    <text evidence="2">The sequence shown here is derived from an EMBL/GenBank/DDBJ whole genome shotgun (WGS) entry which is preliminary data.</text>
</comment>
<protein>
    <submittedName>
        <fullName evidence="2">Hemin ABC transporter substrate-binding protein</fullName>
    </submittedName>
</protein>
<reference evidence="2 3" key="1">
    <citation type="submission" date="2018-05" db="EMBL/GenBank/DDBJ databases">
        <title>Abyssibacter profundi OUC007T gen. nov., sp. nov, a marine bacterium isolated from seawater of the Mariana Trench.</title>
        <authorList>
            <person name="Zhou S."/>
        </authorList>
    </citation>
    <scope>NUCLEOTIDE SEQUENCE [LARGE SCALE GENOMIC DNA]</scope>
    <source>
        <strain evidence="2 3">OUC007</strain>
    </source>
</reference>
<dbReference type="Proteomes" id="UP000251800">
    <property type="component" value="Unassembled WGS sequence"/>
</dbReference>
<organism evidence="2 3">
    <name type="scientific">Abyssibacter profundi</name>
    <dbReference type="NCBI Taxonomy" id="2182787"/>
    <lineage>
        <taxon>Bacteria</taxon>
        <taxon>Pseudomonadati</taxon>
        <taxon>Pseudomonadota</taxon>
        <taxon>Gammaproteobacteria</taxon>
        <taxon>Chromatiales</taxon>
        <taxon>Oceanococcaceae</taxon>
        <taxon>Abyssibacter</taxon>
    </lineage>
</organism>
<name>A0A363UM25_9GAMM</name>
<dbReference type="OrthoDB" id="9797736at2"/>
<dbReference type="PANTHER" id="PTHR30535">
    <property type="entry name" value="VITAMIN B12-BINDING PROTEIN"/>
    <property type="match status" value="1"/>
</dbReference>
<dbReference type="AlphaFoldDB" id="A0A363UM25"/>
<dbReference type="InterPro" id="IPR002491">
    <property type="entry name" value="ABC_transptr_periplasmic_BD"/>
</dbReference>
<dbReference type="InterPro" id="IPR050902">
    <property type="entry name" value="ABC_Transporter_SBP"/>
</dbReference>
<feature type="domain" description="Fe/B12 periplasmic-binding" evidence="1">
    <location>
        <begin position="58"/>
        <end position="307"/>
    </location>
</feature>
<dbReference type="PANTHER" id="PTHR30535:SF4">
    <property type="entry name" value="HEMIN-BINDING PERIPLASMIC PROTEIN HMUT"/>
    <property type="match status" value="1"/>
</dbReference>
<evidence type="ECO:0000313" key="3">
    <source>
        <dbReference type="Proteomes" id="UP000251800"/>
    </source>
</evidence>